<feature type="region of interest" description="Disordered" evidence="1">
    <location>
        <begin position="416"/>
        <end position="438"/>
    </location>
</feature>
<proteinExistence type="predicted"/>
<organism evidence="2 3">
    <name type="scientific">Plectosphaerella plurivora</name>
    <dbReference type="NCBI Taxonomy" id="936078"/>
    <lineage>
        <taxon>Eukaryota</taxon>
        <taxon>Fungi</taxon>
        <taxon>Dikarya</taxon>
        <taxon>Ascomycota</taxon>
        <taxon>Pezizomycotina</taxon>
        <taxon>Sordariomycetes</taxon>
        <taxon>Hypocreomycetidae</taxon>
        <taxon>Glomerellales</taxon>
        <taxon>Plectosphaerellaceae</taxon>
        <taxon>Plectosphaerella</taxon>
    </lineage>
</organism>
<keyword evidence="3" id="KW-1185">Reference proteome</keyword>
<dbReference type="Proteomes" id="UP000770015">
    <property type="component" value="Unassembled WGS sequence"/>
</dbReference>
<dbReference type="AlphaFoldDB" id="A0A9P8V3Q2"/>
<evidence type="ECO:0000313" key="3">
    <source>
        <dbReference type="Proteomes" id="UP000770015"/>
    </source>
</evidence>
<comment type="caution">
    <text evidence="2">The sequence shown here is derived from an EMBL/GenBank/DDBJ whole genome shotgun (WGS) entry which is preliminary data.</text>
</comment>
<dbReference type="OrthoDB" id="4267316at2759"/>
<sequence>MTTDGAIAVGPNGGILRNINRPEIPRATLDVTKEGFLYAIGKELCICAHRPPQPFGSDKYISPFDKDEDHATQEVLNSRSPDDHVFTEFPRRRADDSRAPESADAYLNIEGDVTASLVVTHVLKAGDCRGAQVVLCDVNESESLTMYWNKMGYANHPKQVVAKLYDPLLYPKDHPVGTWIRIDTVNAADREYAAEAASYMEFHQHMDDPMVRDFVPRFYGTWTTSVGNEGWGSSTTRPIPGTNNIQTVRPVRMVLMEYIDGSRLHKVTRRRYEEDRGTFLDTSNLVIDGHDASLDLFSRILRGLVALKFRGILAGSVSARNFLIDDSENGYQTPPELQLLGDDRVVMIGHGSNTVARYTVQRRHIIQHLDRPPHPVCEEFDPRRMHSLAGMFPVKWVRDIKPYVDWARETFRSEDYTSKEDAEKRVAEVEAEQKEEQE</sequence>
<name>A0A9P8V3Q2_9PEZI</name>
<dbReference type="EMBL" id="JAGSXJ010000022">
    <property type="protein sequence ID" value="KAH6677818.1"/>
    <property type="molecule type" value="Genomic_DNA"/>
</dbReference>
<reference evidence="2" key="1">
    <citation type="journal article" date="2021" name="Nat. Commun.">
        <title>Genetic determinants of endophytism in the Arabidopsis root mycobiome.</title>
        <authorList>
            <person name="Mesny F."/>
            <person name="Miyauchi S."/>
            <person name="Thiergart T."/>
            <person name="Pickel B."/>
            <person name="Atanasova L."/>
            <person name="Karlsson M."/>
            <person name="Huettel B."/>
            <person name="Barry K.W."/>
            <person name="Haridas S."/>
            <person name="Chen C."/>
            <person name="Bauer D."/>
            <person name="Andreopoulos W."/>
            <person name="Pangilinan J."/>
            <person name="LaButti K."/>
            <person name="Riley R."/>
            <person name="Lipzen A."/>
            <person name="Clum A."/>
            <person name="Drula E."/>
            <person name="Henrissat B."/>
            <person name="Kohler A."/>
            <person name="Grigoriev I.V."/>
            <person name="Martin F.M."/>
            <person name="Hacquard S."/>
        </authorList>
    </citation>
    <scope>NUCLEOTIDE SEQUENCE</scope>
    <source>
        <strain evidence="2">MPI-SDFR-AT-0117</strain>
    </source>
</reference>
<gene>
    <name evidence="2" type="ORF">F5X68DRAFT_213264</name>
</gene>
<evidence type="ECO:0000313" key="2">
    <source>
        <dbReference type="EMBL" id="KAH6677818.1"/>
    </source>
</evidence>
<evidence type="ECO:0000256" key="1">
    <source>
        <dbReference type="SAM" id="MobiDB-lite"/>
    </source>
</evidence>
<accession>A0A9P8V3Q2</accession>
<protein>
    <submittedName>
        <fullName evidence="2">Uncharacterized protein</fullName>
    </submittedName>
</protein>